<dbReference type="Proteomes" id="UP000838756">
    <property type="component" value="Unassembled WGS sequence"/>
</dbReference>
<organism evidence="2 3">
    <name type="scientific">Pararge aegeria aegeria</name>
    <dbReference type="NCBI Taxonomy" id="348720"/>
    <lineage>
        <taxon>Eukaryota</taxon>
        <taxon>Metazoa</taxon>
        <taxon>Ecdysozoa</taxon>
        <taxon>Arthropoda</taxon>
        <taxon>Hexapoda</taxon>
        <taxon>Insecta</taxon>
        <taxon>Pterygota</taxon>
        <taxon>Neoptera</taxon>
        <taxon>Endopterygota</taxon>
        <taxon>Lepidoptera</taxon>
        <taxon>Glossata</taxon>
        <taxon>Ditrysia</taxon>
        <taxon>Papilionoidea</taxon>
        <taxon>Nymphalidae</taxon>
        <taxon>Satyrinae</taxon>
        <taxon>Satyrini</taxon>
        <taxon>Parargina</taxon>
        <taxon>Pararge</taxon>
    </lineage>
</organism>
<dbReference type="AlphaFoldDB" id="A0A8S4R6D6"/>
<evidence type="ECO:0000313" key="2">
    <source>
        <dbReference type="EMBL" id="CAH2232157.1"/>
    </source>
</evidence>
<accession>A0A8S4R6D6</accession>
<sequence>MIPVRRSLAARAGAGGCARAGARQCPGPAAHSARGRSSESRRVPQRVLHDGEKRASRRAAVRVPRVRN</sequence>
<reference evidence="2" key="1">
    <citation type="submission" date="2022-03" db="EMBL/GenBank/DDBJ databases">
        <authorList>
            <person name="Lindestad O."/>
        </authorList>
    </citation>
    <scope>NUCLEOTIDE SEQUENCE</scope>
</reference>
<gene>
    <name evidence="2" type="primary">jg20832</name>
    <name evidence="2" type="ORF">PAEG_LOCUS10472</name>
</gene>
<feature type="compositionally biased region" description="Basic and acidic residues" evidence="1">
    <location>
        <begin position="36"/>
        <end position="54"/>
    </location>
</feature>
<feature type="region of interest" description="Disordered" evidence="1">
    <location>
        <begin position="1"/>
        <end position="68"/>
    </location>
</feature>
<proteinExistence type="predicted"/>
<protein>
    <submittedName>
        <fullName evidence="2">Jg20832 protein</fullName>
    </submittedName>
</protein>
<name>A0A8S4R6D6_9NEOP</name>
<comment type="caution">
    <text evidence="2">The sequence shown here is derived from an EMBL/GenBank/DDBJ whole genome shotgun (WGS) entry which is preliminary data.</text>
</comment>
<evidence type="ECO:0000313" key="3">
    <source>
        <dbReference type="Proteomes" id="UP000838756"/>
    </source>
</evidence>
<keyword evidence="3" id="KW-1185">Reference proteome</keyword>
<dbReference type="EMBL" id="CAKXAJ010024867">
    <property type="protein sequence ID" value="CAH2232157.1"/>
    <property type="molecule type" value="Genomic_DNA"/>
</dbReference>
<evidence type="ECO:0000256" key="1">
    <source>
        <dbReference type="SAM" id="MobiDB-lite"/>
    </source>
</evidence>
<feature type="compositionally biased region" description="Basic residues" evidence="1">
    <location>
        <begin position="55"/>
        <end position="68"/>
    </location>
</feature>